<evidence type="ECO:0000259" key="2">
    <source>
        <dbReference type="Pfam" id="PF21056"/>
    </source>
</evidence>
<feature type="region of interest" description="Disordered" evidence="1">
    <location>
        <begin position="1"/>
        <end position="41"/>
    </location>
</feature>
<dbReference type="GeneID" id="9467534"/>
<feature type="compositionally biased region" description="Low complexity" evidence="1">
    <location>
        <begin position="11"/>
        <end position="22"/>
    </location>
</feature>
<protein>
    <recommendedName>
        <fullName evidence="2">ZSWIM1/3 RNaseH-like domain-containing protein</fullName>
    </recommendedName>
</protein>
<dbReference type="Pfam" id="PF21056">
    <property type="entry name" value="ZSWIM1-3_RNaseH-like"/>
    <property type="match status" value="1"/>
</dbReference>
<dbReference type="OrthoDB" id="123434at2759"/>
<reference evidence="4" key="1">
    <citation type="journal article" date="2009" name="Nature">
        <title>Genome sequence and analysis of the Irish potato famine pathogen Phytophthora infestans.</title>
        <authorList>
            <consortium name="The Broad Institute Genome Sequencing Platform"/>
            <person name="Haas B.J."/>
            <person name="Kamoun S."/>
            <person name="Zody M.C."/>
            <person name="Jiang R.H."/>
            <person name="Handsaker R.E."/>
            <person name="Cano L.M."/>
            <person name="Grabherr M."/>
            <person name="Kodira C.D."/>
            <person name="Raffaele S."/>
            <person name="Torto-Alalibo T."/>
            <person name="Bozkurt T.O."/>
            <person name="Ah-Fong A.M."/>
            <person name="Alvarado L."/>
            <person name="Anderson V.L."/>
            <person name="Armstrong M.R."/>
            <person name="Avrova A."/>
            <person name="Baxter L."/>
            <person name="Beynon J."/>
            <person name="Boevink P.C."/>
            <person name="Bollmann S.R."/>
            <person name="Bos J.I."/>
            <person name="Bulone V."/>
            <person name="Cai G."/>
            <person name="Cakir C."/>
            <person name="Carrington J.C."/>
            <person name="Chawner M."/>
            <person name="Conti L."/>
            <person name="Costanzo S."/>
            <person name="Ewan R."/>
            <person name="Fahlgren N."/>
            <person name="Fischbach M.A."/>
            <person name="Fugelstad J."/>
            <person name="Gilroy E.M."/>
            <person name="Gnerre S."/>
            <person name="Green P.J."/>
            <person name="Grenville-Briggs L.J."/>
            <person name="Griffith J."/>
            <person name="Grunwald N.J."/>
            <person name="Horn K."/>
            <person name="Horner N.R."/>
            <person name="Hu C.H."/>
            <person name="Huitema E."/>
            <person name="Jeong D.H."/>
            <person name="Jones A.M."/>
            <person name="Jones J.D."/>
            <person name="Jones R.W."/>
            <person name="Karlsson E.K."/>
            <person name="Kunjeti S.G."/>
            <person name="Lamour K."/>
            <person name="Liu Z."/>
            <person name="Ma L."/>
            <person name="Maclean D."/>
            <person name="Chibucos M.C."/>
            <person name="McDonald H."/>
            <person name="McWalters J."/>
            <person name="Meijer H.J."/>
            <person name="Morgan W."/>
            <person name="Morris P.F."/>
            <person name="Munro C.A."/>
            <person name="O'Neill K."/>
            <person name="Ospina-Giraldo M."/>
            <person name="Pinzon A."/>
            <person name="Pritchard L."/>
            <person name="Ramsahoye B."/>
            <person name="Ren Q."/>
            <person name="Restrepo S."/>
            <person name="Roy S."/>
            <person name="Sadanandom A."/>
            <person name="Savidor A."/>
            <person name="Schornack S."/>
            <person name="Schwartz D.C."/>
            <person name="Schumann U.D."/>
            <person name="Schwessinger B."/>
            <person name="Seyer L."/>
            <person name="Sharpe T."/>
            <person name="Silvar C."/>
            <person name="Song J."/>
            <person name="Studholme D.J."/>
            <person name="Sykes S."/>
            <person name="Thines M."/>
            <person name="van de Vondervoort P.J."/>
            <person name="Phuntumart V."/>
            <person name="Wawra S."/>
            <person name="Weide R."/>
            <person name="Win J."/>
            <person name="Young C."/>
            <person name="Zhou S."/>
            <person name="Fry W."/>
            <person name="Meyers B.C."/>
            <person name="van West P."/>
            <person name="Ristaino J."/>
            <person name="Govers F."/>
            <person name="Birch P.R."/>
            <person name="Whisson S.C."/>
            <person name="Judelson H.S."/>
            <person name="Nusbaum C."/>
        </authorList>
    </citation>
    <scope>NUCLEOTIDE SEQUENCE [LARGE SCALE GENOMIC DNA]</scope>
    <source>
        <strain evidence="4">T30-4</strain>
    </source>
</reference>
<gene>
    <name evidence="3" type="ORF">PITG_03580</name>
</gene>
<evidence type="ECO:0000256" key="1">
    <source>
        <dbReference type="SAM" id="MobiDB-lite"/>
    </source>
</evidence>
<dbReference type="VEuPathDB" id="FungiDB:PITG_03580"/>
<feature type="domain" description="ZSWIM1/3 RNaseH-like" evidence="2">
    <location>
        <begin position="69"/>
        <end position="120"/>
    </location>
</feature>
<name>D0MXZ2_PHYIT</name>
<sequence length="121" mass="13206">MKDEAGISLKSSSDTSQRSGSSDNEDEGSSEVASTGSLKREHAECDDGLYCVQPLRKYHKNGGDLFVSFELEAPGNVTTEDEDGEGHSAVVTISSQHMWKLYKRFSEILLVDCTHKTSMSA</sequence>
<organism evidence="3 4">
    <name type="scientific">Phytophthora infestans (strain T30-4)</name>
    <name type="common">Potato late blight agent</name>
    <dbReference type="NCBI Taxonomy" id="403677"/>
    <lineage>
        <taxon>Eukaryota</taxon>
        <taxon>Sar</taxon>
        <taxon>Stramenopiles</taxon>
        <taxon>Oomycota</taxon>
        <taxon>Peronosporomycetes</taxon>
        <taxon>Peronosporales</taxon>
        <taxon>Peronosporaceae</taxon>
        <taxon>Phytophthora</taxon>
    </lineage>
</organism>
<dbReference type="HOGENOM" id="CLU_2042657_0_0_1"/>
<dbReference type="RefSeq" id="XP_002906639.1">
    <property type="nucleotide sequence ID" value="XM_002906593.1"/>
</dbReference>
<dbReference type="KEGG" id="pif:PITG_03580"/>
<evidence type="ECO:0000313" key="4">
    <source>
        <dbReference type="Proteomes" id="UP000006643"/>
    </source>
</evidence>
<evidence type="ECO:0000313" key="3">
    <source>
        <dbReference type="EMBL" id="EEY66040.1"/>
    </source>
</evidence>
<dbReference type="InterPro" id="IPR048324">
    <property type="entry name" value="ZSWIM1-3_RNaseH-like"/>
</dbReference>
<dbReference type="EMBL" id="DS028121">
    <property type="protein sequence ID" value="EEY66040.1"/>
    <property type="molecule type" value="Genomic_DNA"/>
</dbReference>
<dbReference type="AlphaFoldDB" id="D0MXZ2"/>
<dbReference type="InParanoid" id="D0MXZ2"/>
<proteinExistence type="predicted"/>
<dbReference type="Proteomes" id="UP000006643">
    <property type="component" value="Unassembled WGS sequence"/>
</dbReference>
<keyword evidence="4" id="KW-1185">Reference proteome</keyword>
<accession>D0MXZ2</accession>